<dbReference type="InterPro" id="IPR001111">
    <property type="entry name" value="TGF-b_propeptide"/>
</dbReference>
<protein>
    <recommendedName>
        <fullName evidence="12">TGF-beta family profile domain-containing protein</fullName>
    </recommendedName>
</protein>
<evidence type="ECO:0000313" key="13">
    <source>
        <dbReference type="EMBL" id="CAH0557682.1"/>
    </source>
</evidence>
<keyword evidence="14" id="KW-1185">Reference proteome</keyword>
<proteinExistence type="inferred from homology"/>
<dbReference type="OrthoDB" id="5987191at2759"/>
<dbReference type="InterPro" id="IPR029034">
    <property type="entry name" value="Cystine-knot_cytokine"/>
</dbReference>
<keyword evidence="3" id="KW-0202">Cytokine</keyword>
<evidence type="ECO:0000256" key="9">
    <source>
        <dbReference type="RuleBase" id="RU000354"/>
    </source>
</evidence>
<dbReference type="PROSITE" id="PS00250">
    <property type="entry name" value="TGF_BETA_1"/>
    <property type="match status" value="1"/>
</dbReference>
<feature type="signal peptide" evidence="11">
    <location>
        <begin position="1"/>
        <end position="17"/>
    </location>
</feature>
<comment type="subcellular location">
    <subcellularLocation>
        <location evidence="1">Secreted</location>
    </subcellularLocation>
</comment>
<dbReference type="PANTHER" id="PTHR11848:SF310">
    <property type="entry name" value="PROTEIN 60A-RELATED"/>
    <property type="match status" value="1"/>
</dbReference>
<evidence type="ECO:0000256" key="6">
    <source>
        <dbReference type="ARBA" id="ARBA00023030"/>
    </source>
</evidence>
<evidence type="ECO:0000256" key="4">
    <source>
        <dbReference type="ARBA" id="ARBA00022525"/>
    </source>
</evidence>
<dbReference type="PANTHER" id="PTHR11848">
    <property type="entry name" value="TGF-BETA FAMILY"/>
    <property type="match status" value="1"/>
</dbReference>
<dbReference type="SMART" id="SM00204">
    <property type="entry name" value="TGFB"/>
    <property type="match status" value="1"/>
</dbReference>
<feature type="region of interest" description="Disordered" evidence="10">
    <location>
        <begin position="90"/>
        <end position="110"/>
    </location>
</feature>
<dbReference type="InterPro" id="IPR017948">
    <property type="entry name" value="TGFb_CS"/>
</dbReference>
<keyword evidence="8" id="KW-0325">Glycoprotein</keyword>
<evidence type="ECO:0000256" key="10">
    <source>
        <dbReference type="SAM" id="MobiDB-lite"/>
    </source>
</evidence>
<comment type="similarity">
    <text evidence="2 9">Belongs to the TGF-beta family.</text>
</comment>
<reference evidence="13" key="1">
    <citation type="submission" date="2021-12" db="EMBL/GenBank/DDBJ databases">
        <authorList>
            <person name="King R."/>
        </authorList>
    </citation>
    <scope>NUCLEOTIDE SEQUENCE</scope>
</reference>
<dbReference type="FunFam" id="2.10.90.10:FF:000003">
    <property type="entry name" value="Bone morphogenetic protein 5"/>
    <property type="match status" value="1"/>
</dbReference>
<dbReference type="PRINTS" id="PR00669">
    <property type="entry name" value="INHIBINA"/>
</dbReference>
<evidence type="ECO:0000256" key="7">
    <source>
        <dbReference type="ARBA" id="ARBA00023157"/>
    </source>
</evidence>
<evidence type="ECO:0000256" key="1">
    <source>
        <dbReference type="ARBA" id="ARBA00004613"/>
    </source>
</evidence>
<dbReference type="GO" id="GO:0005615">
    <property type="term" value="C:extracellular space"/>
    <property type="evidence" value="ECO:0007669"/>
    <property type="project" value="UniProtKB-KW"/>
</dbReference>
<dbReference type="SUPFAM" id="SSF57501">
    <property type="entry name" value="Cystine-knot cytokines"/>
    <property type="match status" value="1"/>
</dbReference>
<keyword evidence="4" id="KW-0964">Secreted</keyword>
<evidence type="ECO:0000259" key="12">
    <source>
        <dbReference type="SMART" id="SM00204"/>
    </source>
</evidence>
<dbReference type="Gene3D" id="2.60.120.970">
    <property type="match status" value="1"/>
</dbReference>
<dbReference type="Proteomes" id="UP001154078">
    <property type="component" value="Chromosome 5"/>
</dbReference>
<dbReference type="Gene3D" id="2.10.90.10">
    <property type="entry name" value="Cystine-knot cytokines"/>
    <property type="match status" value="1"/>
</dbReference>
<accession>A0A9P0FK30</accession>
<organism evidence="13 14">
    <name type="scientific">Brassicogethes aeneus</name>
    <name type="common">Rape pollen beetle</name>
    <name type="synonym">Meligethes aeneus</name>
    <dbReference type="NCBI Taxonomy" id="1431903"/>
    <lineage>
        <taxon>Eukaryota</taxon>
        <taxon>Metazoa</taxon>
        <taxon>Ecdysozoa</taxon>
        <taxon>Arthropoda</taxon>
        <taxon>Hexapoda</taxon>
        <taxon>Insecta</taxon>
        <taxon>Pterygota</taxon>
        <taxon>Neoptera</taxon>
        <taxon>Endopterygota</taxon>
        <taxon>Coleoptera</taxon>
        <taxon>Polyphaga</taxon>
        <taxon>Cucujiformia</taxon>
        <taxon>Nitidulidae</taxon>
        <taxon>Meligethinae</taxon>
        <taxon>Brassicogethes</taxon>
    </lineage>
</organism>
<dbReference type="Pfam" id="PF00019">
    <property type="entry name" value="TGF_beta"/>
    <property type="match status" value="1"/>
</dbReference>
<dbReference type="GO" id="GO:0032502">
    <property type="term" value="P:developmental process"/>
    <property type="evidence" value="ECO:0007669"/>
    <property type="project" value="UniProtKB-ARBA"/>
</dbReference>
<evidence type="ECO:0000256" key="8">
    <source>
        <dbReference type="ARBA" id="ARBA00023180"/>
    </source>
</evidence>
<dbReference type="Pfam" id="PF00688">
    <property type="entry name" value="TGFb_propeptide"/>
    <property type="match status" value="1"/>
</dbReference>
<dbReference type="GO" id="GO:0005125">
    <property type="term" value="F:cytokine activity"/>
    <property type="evidence" value="ECO:0007669"/>
    <property type="project" value="UniProtKB-KW"/>
</dbReference>
<keyword evidence="7" id="KW-1015">Disulfide bond</keyword>
<feature type="chain" id="PRO_5040350613" description="TGF-beta family profile domain-containing protein" evidence="11">
    <location>
        <begin position="18"/>
        <end position="407"/>
    </location>
</feature>
<dbReference type="GO" id="GO:0008083">
    <property type="term" value="F:growth factor activity"/>
    <property type="evidence" value="ECO:0007669"/>
    <property type="project" value="UniProtKB-KW"/>
</dbReference>
<feature type="domain" description="TGF-beta family profile" evidence="12">
    <location>
        <begin position="306"/>
        <end position="407"/>
    </location>
</feature>
<name>A0A9P0FK30_BRAAE</name>
<evidence type="ECO:0000313" key="14">
    <source>
        <dbReference type="Proteomes" id="UP001154078"/>
    </source>
</evidence>
<evidence type="ECO:0000256" key="3">
    <source>
        <dbReference type="ARBA" id="ARBA00022514"/>
    </source>
</evidence>
<dbReference type="EMBL" id="OV121136">
    <property type="protein sequence ID" value="CAH0557682.1"/>
    <property type="molecule type" value="Genomic_DNA"/>
</dbReference>
<dbReference type="AlphaFoldDB" id="A0A9P0FK30"/>
<dbReference type="InterPro" id="IPR001839">
    <property type="entry name" value="TGF-b_C"/>
</dbReference>
<dbReference type="CDD" id="cd13761">
    <property type="entry name" value="TGF_beta_BMP5_like"/>
    <property type="match status" value="1"/>
</dbReference>
<evidence type="ECO:0000256" key="11">
    <source>
        <dbReference type="SAM" id="SignalP"/>
    </source>
</evidence>
<evidence type="ECO:0000256" key="2">
    <source>
        <dbReference type="ARBA" id="ARBA00006656"/>
    </source>
</evidence>
<gene>
    <name evidence="13" type="ORF">MELIAE_LOCUS8343</name>
</gene>
<sequence>MRAVSVICLVVTLKCSAIFCTPKAAIYVDNGFDQTSIDHIMSSQEKEEMQLEILNLLGLPNRPRRVNKAPLKRSAPKFLLDIYKTLMEEENDENGRAKRSTDTSFSGEEQKQIDTSDMIMTFESINHHVSSVRHERGKRLWFNVTEVPIAEDVVGAELKIYQNEKLSKKHPDTQYTITVYQLINTDNGERELEYISAVNTSATFNGWLGLNLTECLASWVAFPESNKGIYLSVHPVDKPGHEIRPEDIGLVTIKGEDETQPFMVVFLKATNHVKARKRSIREISSPRKFMDNFYLPRDEPDSRRACQIMTLYISFKDLQWADWIIAPDGYAAYYCEGECKFPLNAHMNATNHAIVQTLLHLNSPQKFPKPCCAPTKLGNISVLYFLDDKNVILKKYKKMVVKSCGCH</sequence>
<keyword evidence="6 9" id="KW-0339">Growth factor</keyword>
<keyword evidence="5 11" id="KW-0732">Signal</keyword>
<evidence type="ECO:0000256" key="5">
    <source>
        <dbReference type="ARBA" id="ARBA00022729"/>
    </source>
</evidence>
<dbReference type="InterPro" id="IPR015615">
    <property type="entry name" value="TGF-beta-rel"/>
</dbReference>